<gene>
    <name evidence="1" type="primary">yugN</name>
    <name evidence="1" type="ORF">J27TS8_19770</name>
</gene>
<evidence type="ECO:0000313" key="1">
    <source>
        <dbReference type="EMBL" id="GIN61984.1"/>
    </source>
</evidence>
<keyword evidence="2" id="KW-1185">Reference proteome</keyword>
<accession>A0A920BTL5</accession>
<reference evidence="1" key="1">
    <citation type="submission" date="2021-03" db="EMBL/GenBank/DDBJ databases">
        <title>Antimicrobial resistance genes in bacteria isolated from Japanese honey, and their potential for conferring macrolide and lincosamide resistance in the American foulbrood pathogen Paenibacillus larvae.</title>
        <authorList>
            <person name="Okamoto M."/>
            <person name="Kumagai M."/>
            <person name="Kanamori H."/>
            <person name="Takamatsu D."/>
        </authorList>
    </citation>
    <scope>NUCLEOTIDE SEQUENCE</scope>
    <source>
        <strain evidence="1">J27TS8</strain>
    </source>
</reference>
<dbReference type="Gene3D" id="3.30.310.100">
    <property type="entry name" value="YugN-like"/>
    <property type="match status" value="1"/>
</dbReference>
<protein>
    <recommendedName>
        <fullName evidence="3">YugN-like family protein</fullName>
    </recommendedName>
</protein>
<dbReference type="Pfam" id="PF08868">
    <property type="entry name" value="YugN"/>
    <property type="match status" value="1"/>
</dbReference>
<dbReference type="Proteomes" id="UP000682111">
    <property type="component" value="Unassembled WGS sequence"/>
</dbReference>
<dbReference type="InterPro" id="IPR014967">
    <property type="entry name" value="Uncharacterised_YugN-like"/>
</dbReference>
<organism evidence="1 2">
    <name type="scientific">Robertmurraya siralis</name>
    <dbReference type="NCBI Taxonomy" id="77777"/>
    <lineage>
        <taxon>Bacteria</taxon>
        <taxon>Bacillati</taxon>
        <taxon>Bacillota</taxon>
        <taxon>Bacilli</taxon>
        <taxon>Bacillales</taxon>
        <taxon>Bacillaceae</taxon>
        <taxon>Robertmurraya</taxon>
    </lineage>
</organism>
<name>A0A920BTL5_9BACI</name>
<evidence type="ECO:0008006" key="3">
    <source>
        <dbReference type="Google" id="ProtNLM"/>
    </source>
</evidence>
<comment type="caution">
    <text evidence="1">The sequence shown here is derived from an EMBL/GenBank/DDBJ whole genome shotgun (WGS) entry which is preliminary data.</text>
</comment>
<dbReference type="SUPFAM" id="SSF160755">
    <property type="entry name" value="YugN-like"/>
    <property type="match status" value="1"/>
</dbReference>
<dbReference type="EMBL" id="BORC01000003">
    <property type="protein sequence ID" value="GIN61984.1"/>
    <property type="molecule type" value="Genomic_DNA"/>
</dbReference>
<proteinExistence type="predicted"/>
<dbReference type="RefSeq" id="WP_095314337.1">
    <property type="nucleotide sequence ID" value="NZ_BORC01000003.1"/>
</dbReference>
<sequence length="132" mass="15052">MIEVPSSIEGKEYHLDDLERLLKPIGYSIGGNWDYDHGFFDYKMDDKEGYQFLRVPFQVVEGQLDSSVCTVKLGRPFLLSHQYEGGIDEEAEVGNITATINQFQSPENKDALFPRQFLEMGQVLVSELESIL</sequence>
<evidence type="ECO:0000313" key="2">
    <source>
        <dbReference type="Proteomes" id="UP000682111"/>
    </source>
</evidence>
<dbReference type="AlphaFoldDB" id="A0A920BTL5"/>
<dbReference type="InterPro" id="IPR036491">
    <property type="entry name" value="YugN-like_sf"/>
</dbReference>